<comment type="caution">
    <text evidence="2">The sequence shown here is derived from an EMBL/GenBank/DDBJ whole genome shotgun (WGS) entry which is preliminary data.</text>
</comment>
<sequence length="153" mass="17639">MPWLLLLLLIAHSGFAQTNKEKTAVRQTIDRLFEGMKKGDSTMVKSVFHASARLHTTAFDKNGQAILQEESIEGFIKVIGTPHPEPYIEKIENYHIQIDDNLASVWTEYSFFVGERFSHCGVNAFQLFREKEGVWKIIQVTDTRRKKPCKNQK</sequence>
<dbReference type="RefSeq" id="WP_101358757.1">
    <property type="nucleotide sequence ID" value="NZ_NKXO01000021.1"/>
</dbReference>
<dbReference type="SUPFAM" id="SSF54427">
    <property type="entry name" value="NTF2-like"/>
    <property type="match status" value="1"/>
</dbReference>
<feature type="signal peptide" evidence="1">
    <location>
        <begin position="1"/>
        <end position="16"/>
    </location>
</feature>
<keyword evidence="3" id="KW-1185">Reference proteome</keyword>
<dbReference type="Proteomes" id="UP000233387">
    <property type="component" value="Unassembled WGS sequence"/>
</dbReference>
<name>A0A2N3IF64_9BACT</name>
<dbReference type="OrthoDB" id="117186at2"/>
<organism evidence="2 3">
    <name type="scientific">Raineya orbicola</name>
    <dbReference type="NCBI Taxonomy" id="2016530"/>
    <lineage>
        <taxon>Bacteria</taxon>
        <taxon>Pseudomonadati</taxon>
        <taxon>Bacteroidota</taxon>
        <taxon>Cytophagia</taxon>
        <taxon>Cytophagales</taxon>
        <taxon>Raineyaceae</taxon>
        <taxon>Raineya</taxon>
    </lineage>
</organism>
<evidence type="ECO:0000313" key="2">
    <source>
        <dbReference type="EMBL" id="PKQ68959.1"/>
    </source>
</evidence>
<evidence type="ECO:0000256" key="1">
    <source>
        <dbReference type="SAM" id="SignalP"/>
    </source>
</evidence>
<dbReference type="AlphaFoldDB" id="A0A2N3IF64"/>
<dbReference type="InterPro" id="IPR039437">
    <property type="entry name" value="FrzH/put_lumazine-bd"/>
</dbReference>
<dbReference type="InterPro" id="IPR032710">
    <property type="entry name" value="NTF2-like_dom_sf"/>
</dbReference>
<gene>
    <name evidence="2" type="ORF">Rain11_1492</name>
</gene>
<dbReference type="EMBL" id="NKXO01000021">
    <property type="protein sequence ID" value="PKQ68959.1"/>
    <property type="molecule type" value="Genomic_DNA"/>
</dbReference>
<proteinExistence type="predicted"/>
<accession>A0A2N3IF64</accession>
<dbReference type="Gene3D" id="3.10.450.50">
    <property type="match status" value="1"/>
</dbReference>
<evidence type="ECO:0000313" key="3">
    <source>
        <dbReference type="Proteomes" id="UP000233387"/>
    </source>
</evidence>
<keyword evidence="1" id="KW-0732">Signal</keyword>
<feature type="chain" id="PRO_5014995009" evidence="1">
    <location>
        <begin position="17"/>
        <end position="153"/>
    </location>
</feature>
<protein>
    <submittedName>
        <fullName evidence="2">Putative lumazine-binding</fullName>
    </submittedName>
</protein>
<dbReference type="Pfam" id="PF12893">
    <property type="entry name" value="Lumazine_bd_2"/>
    <property type="match status" value="1"/>
</dbReference>
<reference evidence="2 3" key="1">
    <citation type="submission" date="2017-06" db="EMBL/GenBank/DDBJ databases">
        <title>Raineya orbicola gen. nov., sp. nov. a slightly thermophilic bacterium of the phylum Bacteroidetes and the description of Raineyaceae fam. nov.</title>
        <authorList>
            <person name="Albuquerque L."/>
            <person name="Polonia A.R.M."/>
            <person name="Barroso C."/>
            <person name="Froufe H.J.C."/>
            <person name="Lage O."/>
            <person name="Lobo-Da-Cunha A."/>
            <person name="Egas C."/>
            <person name="Da Costa M.S."/>
        </authorList>
    </citation>
    <scope>NUCLEOTIDE SEQUENCE [LARGE SCALE GENOMIC DNA]</scope>
    <source>
        <strain evidence="2 3">SPSPC-11</strain>
    </source>
</reference>